<dbReference type="Pfam" id="PF01584">
    <property type="entry name" value="CheW"/>
    <property type="match status" value="1"/>
</dbReference>
<dbReference type="GO" id="GO:0007165">
    <property type="term" value="P:signal transduction"/>
    <property type="evidence" value="ECO:0007669"/>
    <property type="project" value="InterPro"/>
</dbReference>
<dbReference type="Gene3D" id="2.30.30.40">
    <property type="entry name" value="SH3 Domains"/>
    <property type="match status" value="1"/>
</dbReference>
<dbReference type="Gene3D" id="2.40.50.180">
    <property type="entry name" value="CheA-289, Domain 4"/>
    <property type="match status" value="1"/>
</dbReference>
<reference evidence="2 3" key="1">
    <citation type="submission" date="2019-08" db="EMBL/GenBank/DDBJ databases">
        <title>In-depth cultivation of the pig gut microbiome towards novel bacterial diversity and tailored functional studies.</title>
        <authorList>
            <person name="Wylensek D."/>
            <person name="Hitch T.C.A."/>
            <person name="Clavel T."/>
        </authorList>
    </citation>
    <scope>NUCLEOTIDE SEQUENCE [LARGE SCALE GENOMIC DNA]</scope>
    <source>
        <strain evidence="2 3">Med78-601-WT-4W-RMD-3</strain>
    </source>
</reference>
<dbReference type="PROSITE" id="PS50851">
    <property type="entry name" value="CHEW"/>
    <property type="match status" value="1"/>
</dbReference>
<dbReference type="PANTHER" id="PTHR22617:SF23">
    <property type="entry name" value="CHEMOTAXIS PROTEIN CHEW"/>
    <property type="match status" value="1"/>
</dbReference>
<gene>
    <name evidence="2" type="ORF">FYJ27_04440</name>
</gene>
<dbReference type="InterPro" id="IPR039315">
    <property type="entry name" value="CheW"/>
</dbReference>
<proteinExistence type="predicted"/>
<sequence>MVLETENKYLENKYVLFKLDNEDYGLNIDNVLSIEKFQSCTRVPNAPEYVVGVINLRGEVIPILDLRKKLNLESKPSDQNSRIIITSSNDIVVGLIVDSSSEVLEINDENIDKPSATGEKKFNDYIKGIGKDDKRLIIILDLEKLLDIEQTGC</sequence>
<dbReference type="OrthoDB" id="9794382at2"/>
<dbReference type="GO" id="GO:0005829">
    <property type="term" value="C:cytosol"/>
    <property type="evidence" value="ECO:0007669"/>
    <property type="project" value="TreeGrafter"/>
</dbReference>
<organism evidence="2 3">
    <name type="scientific">Anaerosalibacter bizertensis</name>
    <dbReference type="NCBI Taxonomy" id="932217"/>
    <lineage>
        <taxon>Bacteria</taxon>
        <taxon>Bacillati</taxon>
        <taxon>Bacillota</taxon>
        <taxon>Tissierellia</taxon>
        <taxon>Tissierellales</taxon>
        <taxon>Sporanaerobacteraceae</taxon>
        <taxon>Anaerosalibacter</taxon>
    </lineage>
</organism>
<dbReference type="SMART" id="SM00260">
    <property type="entry name" value="CheW"/>
    <property type="match status" value="1"/>
</dbReference>
<dbReference type="CDD" id="cd00732">
    <property type="entry name" value="CheW"/>
    <property type="match status" value="1"/>
</dbReference>
<dbReference type="RefSeq" id="WP_154483660.1">
    <property type="nucleotide sequence ID" value="NZ_JBCLQA010000002.1"/>
</dbReference>
<dbReference type="SUPFAM" id="SSF50341">
    <property type="entry name" value="CheW-like"/>
    <property type="match status" value="1"/>
</dbReference>
<name>A0A844FG73_9FIRM</name>
<evidence type="ECO:0000313" key="3">
    <source>
        <dbReference type="Proteomes" id="UP000462760"/>
    </source>
</evidence>
<feature type="domain" description="CheW-like" evidence="1">
    <location>
        <begin position="11"/>
        <end position="151"/>
    </location>
</feature>
<evidence type="ECO:0000259" key="1">
    <source>
        <dbReference type="PROSITE" id="PS50851"/>
    </source>
</evidence>
<dbReference type="InterPro" id="IPR036061">
    <property type="entry name" value="CheW-like_dom_sf"/>
</dbReference>
<dbReference type="Proteomes" id="UP000462760">
    <property type="component" value="Unassembled WGS sequence"/>
</dbReference>
<accession>A0A844FG73</accession>
<dbReference type="InterPro" id="IPR002545">
    <property type="entry name" value="CheW-lke_dom"/>
</dbReference>
<dbReference type="AlphaFoldDB" id="A0A844FG73"/>
<dbReference type="GO" id="GO:0006935">
    <property type="term" value="P:chemotaxis"/>
    <property type="evidence" value="ECO:0007669"/>
    <property type="project" value="InterPro"/>
</dbReference>
<comment type="caution">
    <text evidence="2">The sequence shown here is derived from an EMBL/GenBank/DDBJ whole genome shotgun (WGS) entry which is preliminary data.</text>
</comment>
<evidence type="ECO:0000313" key="2">
    <source>
        <dbReference type="EMBL" id="MSS42984.1"/>
    </source>
</evidence>
<protein>
    <submittedName>
        <fullName evidence="2">Chemotaxis protein CheW</fullName>
    </submittedName>
</protein>
<dbReference type="EMBL" id="VULR01000004">
    <property type="protein sequence ID" value="MSS42984.1"/>
    <property type="molecule type" value="Genomic_DNA"/>
</dbReference>
<dbReference type="PANTHER" id="PTHR22617">
    <property type="entry name" value="CHEMOTAXIS SENSOR HISTIDINE KINASE-RELATED"/>
    <property type="match status" value="1"/>
</dbReference>